<feature type="region of interest" description="Disordered" evidence="1">
    <location>
        <begin position="391"/>
        <end position="424"/>
    </location>
</feature>
<keyword evidence="2" id="KW-0812">Transmembrane</keyword>
<reference evidence="3 4" key="1">
    <citation type="submission" date="2018-10" db="EMBL/GenBank/DDBJ databases">
        <title>Sequencing the genomes of 1000 actinobacteria strains.</title>
        <authorList>
            <person name="Klenk H.-P."/>
        </authorList>
    </citation>
    <scope>NUCLEOTIDE SEQUENCE [LARGE SCALE GENOMIC DNA]</scope>
    <source>
        <strain evidence="3 4">DSM 17894</strain>
    </source>
</reference>
<dbReference type="Proteomes" id="UP000280008">
    <property type="component" value="Unassembled WGS sequence"/>
</dbReference>
<feature type="transmembrane region" description="Helical" evidence="2">
    <location>
        <begin position="136"/>
        <end position="159"/>
    </location>
</feature>
<evidence type="ECO:0000256" key="2">
    <source>
        <dbReference type="SAM" id="Phobius"/>
    </source>
</evidence>
<dbReference type="AlphaFoldDB" id="A0A495IBH2"/>
<accession>A0A495IBH2</accession>
<dbReference type="OrthoDB" id="121140at2"/>
<sequence>MSGNEPWASPGGPQQPPYGTPQQPPYAAPQPPPYGAAQQPPYGAPQQPPYAGPPVGGRPPAWTPPPKPGLVPLRPLNLGDILGAAFGVFRRNPRTTFGTALLFQVVSLLITAGAVAGTVAAAFARVDGALQRDQSAVIAGTVVQSIAILIVPMLLSIAIQSILQGLFVLETSHQVVGERMRLGGLLRQARGRIWALVGWTLLLLAAALVVLGLIGGVIALLVAFGGGVGAGFGVLLGFVGFFGVGVLAVWIGTKTALVPSVLLLERLPLRAAIARSWRLTRGSFWRVFGIIALVGVMINIASSVVNVPVSLISSLVGSTLQPNGGSDLGGIITQLAASFGGQLITLVVTSIGVVILSATVALLYVDLRIRREGLDLELSRYVEARAAQQSRDAGAGADGRLDAPEPLFNPYANPDPALRARAKP</sequence>
<feature type="transmembrane region" description="Helical" evidence="2">
    <location>
        <begin position="343"/>
        <end position="365"/>
    </location>
</feature>
<evidence type="ECO:0000313" key="3">
    <source>
        <dbReference type="EMBL" id="RKR73272.1"/>
    </source>
</evidence>
<feature type="transmembrane region" description="Helical" evidence="2">
    <location>
        <begin position="193"/>
        <end position="224"/>
    </location>
</feature>
<feature type="region of interest" description="Disordered" evidence="1">
    <location>
        <begin position="1"/>
        <end position="68"/>
    </location>
</feature>
<feature type="transmembrane region" description="Helical" evidence="2">
    <location>
        <begin position="230"/>
        <end position="263"/>
    </location>
</feature>
<dbReference type="RefSeq" id="WP_147430048.1">
    <property type="nucleotide sequence ID" value="NZ_RBKS01000001.1"/>
</dbReference>
<gene>
    <name evidence="3" type="ORF">C8E83_0362</name>
</gene>
<dbReference type="EMBL" id="RBKS01000001">
    <property type="protein sequence ID" value="RKR73272.1"/>
    <property type="molecule type" value="Genomic_DNA"/>
</dbReference>
<organism evidence="3 4">
    <name type="scientific">Frondihabitans australicus</name>
    <dbReference type="NCBI Taxonomy" id="386892"/>
    <lineage>
        <taxon>Bacteria</taxon>
        <taxon>Bacillati</taxon>
        <taxon>Actinomycetota</taxon>
        <taxon>Actinomycetes</taxon>
        <taxon>Micrococcales</taxon>
        <taxon>Microbacteriaceae</taxon>
        <taxon>Frondihabitans</taxon>
    </lineage>
</organism>
<name>A0A495IBH2_9MICO</name>
<keyword evidence="2" id="KW-1133">Transmembrane helix</keyword>
<feature type="compositionally biased region" description="Pro residues" evidence="1">
    <location>
        <begin position="42"/>
        <end position="52"/>
    </location>
</feature>
<evidence type="ECO:0000256" key="1">
    <source>
        <dbReference type="SAM" id="MobiDB-lite"/>
    </source>
</evidence>
<keyword evidence="4" id="KW-1185">Reference proteome</keyword>
<comment type="caution">
    <text evidence="3">The sequence shown here is derived from an EMBL/GenBank/DDBJ whole genome shotgun (WGS) entry which is preliminary data.</text>
</comment>
<proteinExistence type="predicted"/>
<keyword evidence="2" id="KW-0472">Membrane</keyword>
<protein>
    <submittedName>
        <fullName evidence="3">Putative PurR-regulated permease PerM</fullName>
    </submittedName>
</protein>
<feature type="compositionally biased region" description="Pro residues" evidence="1">
    <location>
        <begin position="13"/>
        <end position="34"/>
    </location>
</feature>
<feature type="transmembrane region" description="Helical" evidence="2">
    <location>
        <begin position="100"/>
        <end position="124"/>
    </location>
</feature>
<evidence type="ECO:0000313" key="4">
    <source>
        <dbReference type="Proteomes" id="UP000280008"/>
    </source>
</evidence>
<feature type="transmembrane region" description="Helical" evidence="2">
    <location>
        <begin position="284"/>
        <end position="305"/>
    </location>
</feature>